<name>A0A8T0YZ28_9STRA</name>
<proteinExistence type="predicted"/>
<accession>A0A8T0YZ28</accession>
<evidence type="ECO:0000313" key="4">
    <source>
        <dbReference type="Proteomes" id="UP000735874"/>
    </source>
</evidence>
<sequence length="330" mass="37356">MDSPGRDCTLPVRTSPRLLEAASLRSDSRSTTGEDAQQSGPHLYQLVVRPILKTTISQRDSSGETLEDFAVNGSSFRDIFPKLWERFSPRVKGRAVKAEEEWSLQPPAMEDWSKVMQFKAKRHIVDSAKSDRAWNAWLHATRGETVKLLVYEYGVAITINHIFATFKDACINPLATDRTGATAEICLHEVVESLKERWESEYDAPAVVWRMWANRVTSNLDHSTWETAIIRGPPADILKMLRASESRLADHITSVSRSSNLALNCVVASLEDCKTLRQDWDAFGRRLRDLEKDLETRKSVLEAFMLDVLPSHDVPDPLEGMENIPDIDHE</sequence>
<evidence type="ECO:0000313" key="2">
    <source>
        <dbReference type="EMBL" id="KAG2855015.1"/>
    </source>
</evidence>
<comment type="caution">
    <text evidence="2">The sequence shown here is derived from an EMBL/GenBank/DDBJ whole genome shotgun (WGS) entry which is preliminary data.</text>
</comment>
<dbReference type="Proteomes" id="UP000735874">
    <property type="component" value="Unassembled WGS sequence"/>
</dbReference>
<dbReference type="AlphaFoldDB" id="A0A8T0YZ28"/>
<feature type="region of interest" description="Disordered" evidence="1">
    <location>
        <begin position="21"/>
        <end position="40"/>
    </location>
</feature>
<organism evidence="2 4">
    <name type="scientific">Phytophthora cactorum</name>
    <dbReference type="NCBI Taxonomy" id="29920"/>
    <lineage>
        <taxon>Eukaryota</taxon>
        <taxon>Sar</taxon>
        <taxon>Stramenopiles</taxon>
        <taxon>Oomycota</taxon>
        <taxon>Peronosporomycetes</taxon>
        <taxon>Peronosporales</taxon>
        <taxon>Peronosporaceae</taxon>
        <taxon>Phytophthora</taxon>
    </lineage>
</organism>
<feature type="compositionally biased region" description="Polar residues" evidence="1">
    <location>
        <begin position="29"/>
        <end position="40"/>
    </location>
</feature>
<evidence type="ECO:0000256" key="1">
    <source>
        <dbReference type="SAM" id="MobiDB-lite"/>
    </source>
</evidence>
<dbReference type="Proteomes" id="UP000774804">
    <property type="component" value="Unassembled WGS sequence"/>
</dbReference>
<protein>
    <submittedName>
        <fullName evidence="2">Uncharacterized protein</fullName>
    </submittedName>
</protein>
<evidence type="ECO:0000313" key="3">
    <source>
        <dbReference type="EMBL" id="KAG2932023.1"/>
    </source>
</evidence>
<dbReference type="VEuPathDB" id="FungiDB:PC110_g16933"/>
<dbReference type="EMBL" id="RCMI01000127">
    <property type="protein sequence ID" value="KAG2932023.1"/>
    <property type="molecule type" value="Genomic_DNA"/>
</dbReference>
<reference evidence="2" key="1">
    <citation type="submission" date="2018-10" db="EMBL/GenBank/DDBJ databases">
        <title>Effector identification in a new, highly contiguous assembly of the strawberry crown rot pathogen Phytophthora cactorum.</title>
        <authorList>
            <person name="Armitage A.D."/>
            <person name="Nellist C.F."/>
            <person name="Bates H."/>
            <person name="Vickerstaff R.J."/>
            <person name="Harrison R.J."/>
        </authorList>
    </citation>
    <scope>NUCLEOTIDE SEQUENCE</scope>
    <source>
        <strain evidence="2">15-7</strain>
        <strain evidence="3">4032</strain>
    </source>
</reference>
<dbReference type="EMBL" id="RCMG01000396">
    <property type="protein sequence ID" value="KAG2855015.1"/>
    <property type="molecule type" value="Genomic_DNA"/>
</dbReference>
<gene>
    <name evidence="2" type="ORF">PC113_g12793</name>
    <name evidence="3" type="ORF">PC115_g5943</name>
</gene>